<accession>Q14VS4</accession>
<feature type="region of interest" description="Disordered" evidence="1">
    <location>
        <begin position="196"/>
        <end position="218"/>
    </location>
</feature>
<keyword evidence="3" id="KW-1185">Reference proteome</keyword>
<evidence type="ECO:0000313" key="2">
    <source>
        <dbReference type="EMBL" id="ABG25717.1"/>
    </source>
</evidence>
<evidence type="ECO:0000313" key="3">
    <source>
        <dbReference type="Proteomes" id="UP000011238"/>
    </source>
</evidence>
<feature type="region of interest" description="Disordered" evidence="1">
    <location>
        <begin position="147"/>
        <end position="180"/>
    </location>
</feature>
<dbReference type="RefSeq" id="YP_656689.1">
    <property type="nucleotide sequence ID" value="NC_008211.1"/>
</dbReference>
<dbReference type="EMBL" id="DQ665917">
    <property type="protein sequence ID" value="ABG25717.1"/>
    <property type="molecule type" value="Genomic_DNA"/>
</dbReference>
<dbReference type="Proteomes" id="UP000011238">
    <property type="component" value="Segment"/>
</dbReference>
<evidence type="ECO:0000256" key="1">
    <source>
        <dbReference type="SAM" id="MobiDB-lite"/>
    </source>
</evidence>
<sequence length="842" mass="91352">MGRAVCIAVAVSTVTFLGGIILALVNIHTHLANVRHTTTSHHRHIPLPTTLQPTSEEAQTNPEDYNPYYYLDSIWNLFDGDYTDGSTQATTDKVPTRPTKRAETTYAKNEVISNTPANTIQSTVKATPLPSHGGTVLRTFTITAGRRTPTTQHDDSFPREVTSWTPKASTPTPLSPTRGEVESNGAIVTTENNNSKSTKHFIVPPTTPGSTSPVVPPLNTTHRGTLPPDTLITPHRDIVNASDFLGVPAGATQVTSGALQDTNASTGVRDVYQTTPPADSSNTTSGWRATQSLLQNHTTISATASAPPHTTPNDDPTIGTHLSTVEEISDANSTIRQGAISTVPTPHYSQQYSTTRISTARDTNITNSTLGLVGASTAPTPRYTLQSGSTQIVTVENTSVSNLTPGTDESYTAPTPRYTQQYIPAHSTKRMMMPTQRSSSTPAVTDAHGGSFGGDNLSPEAPSIARRIQTQGPPYPPRPRTGCGWSDYQNFLNPNFTKEVLTVHFHCSSTLTAMECDDEIAQCDLTNGLLFTGDITVRVQCCTVQQATYASYETYADQWPDPFLNDEFRFYESATHLLIKVSLIVSPTGAIPFKNASWPVLGAAVAYCNRWGIVCIFAWSTQMDLSRQGLRVSAAAAAESLYQFAIIENAFHGIAVDTRYAFDHPEDPGLLQALLAALTRRAPGVPLYVAVVGDEDSYLPMIGTAAELDTAGVQLAGIFFSVLYYADEADPLQYMISELNRYIMRGFHQSILIPVVEGFAYDLNSLDLTCYSEVSFAPNDTTGGPYYTVDTVWDAQRLTEYAQREGFGGMQVSDVQCDYTSDSGYSLLYAVRRKVFELAGYA</sequence>
<dbReference type="GeneID" id="5141311"/>
<proteinExistence type="predicted"/>
<protein>
    <submittedName>
        <fullName evidence="2">ORF34</fullName>
    </submittedName>
</protein>
<feature type="compositionally biased region" description="Polar residues" evidence="1">
    <location>
        <begin position="162"/>
        <end position="172"/>
    </location>
</feature>
<name>Q14VS4_9VIRU</name>
<dbReference type="KEGG" id="vg:5141311"/>
<reference evidence="2 3" key="2">
    <citation type="journal article" date="2006" name="J. Gen. Virol.">
        <title>Genome sequences of two frog herpesviruses.</title>
        <authorList>
            <person name="Davison A.J."/>
            <person name="Cunningham C."/>
            <person name="Sauerbier W."/>
            <person name="McKinnell R.G."/>
        </authorList>
    </citation>
    <scope>NUCLEOTIDE SEQUENCE [LARGE SCALE GENOMIC DNA]</scope>
    <source>
        <strain evidence="2 3">McKinnell</strain>
    </source>
</reference>
<reference evidence="3" key="1">
    <citation type="journal article" date="1999" name="J. Cancer Res. Clin. Oncol.">
        <title>Genomic studies of the Lucke tumor herpesvirus (RaHV-1).</title>
        <authorList>
            <person name="Davison A.J."/>
            <person name="Sauerbier W."/>
            <person name="Dolan A."/>
            <person name="Addison C."/>
            <person name="McKinnell R.G."/>
        </authorList>
    </citation>
    <scope>NUCLEOTIDE SEQUENCE [LARGE SCALE GENOMIC DNA]</scope>
    <source>
        <strain evidence="3">McKinnell</strain>
    </source>
</reference>
<organism evidence="3">
    <name type="scientific">Ranid herpesvirus 1</name>
    <name type="common">Lucke tumor herpesvirus</name>
    <dbReference type="NCBI Taxonomy" id="85655"/>
    <lineage>
        <taxon>Viruses</taxon>
        <taxon>Duplodnaviria</taxon>
        <taxon>Heunggongvirae</taxon>
        <taxon>Peploviricota</taxon>
        <taxon>Herviviricetes</taxon>
        <taxon>Herpesvirales</taxon>
        <taxon>Alloherpesviridae</taxon>
        <taxon>Batravirus</taxon>
        <taxon>Batravirus ranidallo1</taxon>
    </lineage>
</organism>